<evidence type="ECO:0000256" key="1">
    <source>
        <dbReference type="SAM" id="Coils"/>
    </source>
</evidence>
<evidence type="ECO:0000313" key="3">
    <source>
        <dbReference type="EMBL" id="KAF1755126.1"/>
    </source>
</evidence>
<dbReference type="GeneID" id="9807899"/>
<keyword evidence="1" id="KW-0175">Coiled coil</keyword>
<proteinExistence type="predicted"/>
<dbReference type="AlphaFoldDB" id="A0A6A5GKJ5"/>
<reference evidence="3 4" key="1">
    <citation type="submission" date="2019-12" db="EMBL/GenBank/DDBJ databases">
        <title>Chromosome-level assembly of the Caenorhabditis remanei genome.</title>
        <authorList>
            <person name="Teterina A.A."/>
            <person name="Willis J.H."/>
            <person name="Phillips P.C."/>
        </authorList>
    </citation>
    <scope>NUCLEOTIDE SEQUENCE [LARGE SCALE GENOMIC DNA]</scope>
    <source>
        <strain evidence="3 4">PX506</strain>
        <tissue evidence="3">Whole organism</tissue>
    </source>
</reference>
<dbReference type="KEGG" id="crq:GCK72_021695"/>
<feature type="coiled-coil region" evidence="1">
    <location>
        <begin position="100"/>
        <end position="159"/>
    </location>
</feature>
<evidence type="ECO:0000256" key="2">
    <source>
        <dbReference type="SAM" id="MobiDB-lite"/>
    </source>
</evidence>
<dbReference type="CTD" id="9807899"/>
<dbReference type="Proteomes" id="UP000483820">
    <property type="component" value="Chromosome V"/>
</dbReference>
<dbReference type="RefSeq" id="XP_053583351.1">
    <property type="nucleotide sequence ID" value="XM_053734438.1"/>
</dbReference>
<comment type="caution">
    <text evidence="3">The sequence shown here is derived from an EMBL/GenBank/DDBJ whole genome shotgun (WGS) entry which is preliminary data.</text>
</comment>
<accession>A0A6A5GKJ5</accession>
<feature type="region of interest" description="Disordered" evidence="2">
    <location>
        <begin position="203"/>
        <end position="229"/>
    </location>
</feature>
<protein>
    <submittedName>
        <fullName evidence="3">Uncharacterized protein</fullName>
    </submittedName>
</protein>
<evidence type="ECO:0000313" key="4">
    <source>
        <dbReference type="Proteomes" id="UP000483820"/>
    </source>
</evidence>
<dbReference type="EMBL" id="WUAV01000005">
    <property type="protein sequence ID" value="KAF1755126.1"/>
    <property type="molecule type" value="Genomic_DNA"/>
</dbReference>
<gene>
    <name evidence="3" type="ORF">GCK72_021695</name>
</gene>
<organism evidence="3 4">
    <name type="scientific">Caenorhabditis remanei</name>
    <name type="common">Caenorhabditis vulgaris</name>
    <dbReference type="NCBI Taxonomy" id="31234"/>
    <lineage>
        <taxon>Eukaryota</taxon>
        <taxon>Metazoa</taxon>
        <taxon>Ecdysozoa</taxon>
        <taxon>Nematoda</taxon>
        <taxon>Chromadorea</taxon>
        <taxon>Rhabditida</taxon>
        <taxon>Rhabditina</taxon>
        <taxon>Rhabditomorpha</taxon>
        <taxon>Rhabditoidea</taxon>
        <taxon>Rhabditidae</taxon>
        <taxon>Peloderinae</taxon>
        <taxon>Caenorhabditis</taxon>
    </lineage>
</organism>
<name>A0A6A5GKJ5_CAERE</name>
<sequence length="229" mass="26830">MSSNCTDSQHEHFLHRLYGFIEYYRKQISSLIAFIPADSILYTGYNFLCRLFRRLIGPKHTFEIKDLPVPTLTCSNSSVNTKSEISAHTEEELKISEDFKRKMAKRRAELEEKMEVFKAETEKYAEDFERGKRESERQIEELRETYRLEQLEKDKAADMANENLRKRSKKIYNDIMKRGTETDNLNTAKLNEDLISKLDDLEVGSKEENENDALIPRMDSGNKITAELK</sequence>